<evidence type="ECO:0000256" key="6">
    <source>
        <dbReference type="ARBA" id="ARBA00023001"/>
    </source>
</evidence>
<keyword evidence="15" id="KW-1185">Reference proteome</keyword>
<dbReference type="GO" id="GO:0005576">
    <property type="term" value="C:extracellular region"/>
    <property type="evidence" value="ECO:0007669"/>
    <property type="project" value="UniProtKB-SubCell"/>
</dbReference>
<dbReference type="InterPro" id="IPR001547">
    <property type="entry name" value="Glyco_hydro_5"/>
</dbReference>
<evidence type="ECO:0000259" key="13">
    <source>
        <dbReference type="Pfam" id="PF24517"/>
    </source>
</evidence>
<dbReference type="RefSeq" id="WP_314796949.1">
    <property type="nucleotide sequence ID" value="NZ_CP130319.1"/>
</dbReference>
<evidence type="ECO:0000256" key="7">
    <source>
        <dbReference type="ARBA" id="ARBA00023277"/>
    </source>
</evidence>
<keyword evidence="3" id="KW-0964">Secreted</keyword>
<dbReference type="Pfam" id="PF00150">
    <property type="entry name" value="Cellulase"/>
    <property type="match status" value="1"/>
</dbReference>
<dbReference type="NCBIfam" id="NF033679">
    <property type="entry name" value="DNRLRE_dom"/>
    <property type="match status" value="1"/>
</dbReference>
<feature type="domain" description="Glycoside hydrolase family 5" evidence="12">
    <location>
        <begin position="71"/>
        <end position="376"/>
    </location>
</feature>
<reference evidence="14" key="1">
    <citation type="submission" date="2022-02" db="EMBL/GenBank/DDBJ databases">
        <title>Paenibacillus sp. MBLB1832 Whole Genome Shotgun Sequencing.</title>
        <authorList>
            <person name="Hwang C.Y."/>
            <person name="Cho E.-S."/>
            <person name="Seo M.-J."/>
        </authorList>
    </citation>
    <scope>NUCLEOTIDE SEQUENCE</scope>
    <source>
        <strain evidence="14">MBLB1832</strain>
    </source>
</reference>
<feature type="signal peptide" evidence="11">
    <location>
        <begin position="1"/>
        <end position="24"/>
    </location>
</feature>
<dbReference type="PANTHER" id="PTHR31297">
    <property type="entry name" value="GLUCAN ENDO-1,6-BETA-GLUCOSIDASE B"/>
    <property type="match status" value="1"/>
</dbReference>
<dbReference type="InterPro" id="IPR055372">
    <property type="entry name" value="CBM96"/>
</dbReference>
<evidence type="ECO:0000256" key="8">
    <source>
        <dbReference type="ARBA" id="ARBA00023295"/>
    </source>
</evidence>
<dbReference type="AlphaFoldDB" id="A0AA96LL36"/>
<dbReference type="SUPFAM" id="SSF51445">
    <property type="entry name" value="(Trans)glycosidases"/>
    <property type="match status" value="1"/>
</dbReference>
<organism evidence="14 15">
    <name type="scientific">Paenibacillus roseopurpureus</name>
    <dbReference type="NCBI Taxonomy" id="2918901"/>
    <lineage>
        <taxon>Bacteria</taxon>
        <taxon>Bacillati</taxon>
        <taxon>Bacillota</taxon>
        <taxon>Bacilli</taxon>
        <taxon>Bacillales</taxon>
        <taxon>Paenibacillaceae</taxon>
        <taxon>Paenibacillus</taxon>
    </lineage>
</organism>
<evidence type="ECO:0000256" key="9">
    <source>
        <dbReference type="ARBA" id="ARBA00023326"/>
    </source>
</evidence>
<evidence type="ECO:0000259" key="12">
    <source>
        <dbReference type="Pfam" id="PF00150"/>
    </source>
</evidence>
<dbReference type="PANTHER" id="PTHR31297:SF41">
    <property type="entry name" value="ENDOGLUCANASE, PUTATIVE (AFU_ORTHOLOGUE AFUA_5G01830)-RELATED"/>
    <property type="match status" value="1"/>
</dbReference>
<comment type="similarity">
    <text evidence="2 10">Belongs to the glycosyl hydrolase 5 (cellulase A) family.</text>
</comment>
<dbReference type="GO" id="GO:0009986">
    <property type="term" value="C:cell surface"/>
    <property type="evidence" value="ECO:0007669"/>
    <property type="project" value="TreeGrafter"/>
</dbReference>
<keyword evidence="8 10" id="KW-0326">Glycosidase</keyword>
<keyword evidence="5 10" id="KW-0378">Hydrolase</keyword>
<dbReference type="Proteomes" id="UP001304650">
    <property type="component" value="Chromosome"/>
</dbReference>
<dbReference type="Gene3D" id="3.20.20.80">
    <property type="entry name" value="Glycosidases"/>
    <property type="match status" value="1"/>
</dbReference>
<keyword evidence="4 11" id="KW-0732">Signal</keyword>
<evidence type="ECO:0000313" key="14">
    <source>
        <dbReference type="EMBL" id="WNR43028.1"/>
    </source>
</evidence>
<feature type="chain" id="PRO_5041657013" evidence="11">
    <location>
        <begin position="25"/>
        <end position="614"/>
    </location>
</feature>
<dbReference type="GO" id="GO:0030245">
    <property type="term" value="P:cellulose catabolic process"/>
    <property type="evidence" value="ECO:0007669"/>
    <property type="project" value="UniProtKB-KW"/>
</dbReference>
<evidence type="ECO:0000256" key="1">
    <source>
        <dbReference type="ARBA" id="ARBA00004613"/>
    </source>
</evidence>
<comment type="subcellular location">
    <subcellularLocation>
        <location evidence="1">Secreted</location>
    </subcellularLocation>
</comment>
<evidence type="ECO:0000256" key="10">
    <source>
        <dbReference type="RuleBase" id="RU361153"/>
    </source>
</evidence>
<dbReference type="GO" id="GO:0008422">
    <property type="term" value="F:beta-glucosidase activity"/>
    <property type="evidence" value="ECO:0007669"/>
    <property type="project" value="TreeGrafter"/>
</dbReference>
<keyword evidence="7" id="KW-0119">Carbohydrate metabolism</keyword>
<keyword evidence="6" id="KW-0136">Cellulose degradation</keyword>
<evidence type="ECO:0000256" key="3">
    <source>
        <dbReference type="ARBA" id="ARBA00022525"/>
    </source>
</evidence>
<dbReference type="Pfam" id="PF24517">
    <property type="entry name" value="CBM96"/>
    <property type="match status" value="1"/>
</dbReference>
<protein>
    <submittedName>
        <fullName evidence="14">DNRLRE domain-containing protein</fullName>
    </submittedName>
</protein>
<evidence type="ECO:0000256" key="11">
    <source>
        <dbReference type="SAM" id="SignalP"/>
    </source>
</evidence>
<accession>A0AA96LL36</accession>
<evidence type="ECO:0000256" key="2">
    <source>
        <dbReference type="ARBA" id="ARBA00005641"/>
    </source>
</evidence>
<gene>
    <name evidence="14" type="ORF">MJB10_18140</name>
</gene>
<proteinExistence type="inferred from homology"/>
<dbReference type="EMBL" id="CP130319">
    <property type="protein sequence ID" value="WNR43028.1"/>
    <property type="molecule type" value="Genomic_DNA"/>
</dbReference>
<dbReference type="InterPro" id="IPR017853">
    <property type="entry name" value="GH"/>
</dbReference>
<evidence type="ECO:0000256" key="4">
    <source>
        <dbReference type="ARBA" id="ARBA00022729"/>
    </source>
</evidence>
<dbReference type="InterPro" id="IPR050386">
    <property type="entry name" value="Glycosyl_hydrolase_5"/>
</dbReference>
<dbReference type="KEGG" id="proo:MJB10_18140"/>
<name>A0AA96LL36_9BACL</name>
<feature type="domain" description="Carbohydrate-binding module family 96" evidence="13">
    <location>
        <begin position="455"/>
        <end position="613"/>
    </location>
</feature>
<sequence length="614" mass="67734">MNGKAWSKKLTRALVASILAITLAAPITGGTKQVSAAPAAISAAEMMTFMGRGTNLGNTFEMFTPGAAQPRDYVSAKSVIDAFIGAGYTTIRMPIRWEVPKDVDANGNRLYPDRITSTGTIIQTSPDVVTYKNLVNYILHTVNPQRASQGLKEIVVIVNSHHENWFYDDATDLINGSSYTANINKLKTMWQGITDMFADAPSTLVFEVLNEPHNIMNGNTKCVSGQQNCACPAPQSEFDAEAARESLAIQTVVDMNKQVYNTIRSYTNSSGQAVHEKRVIMFGGIHYNAGEFLAKTYASASDLPDGSGTDKYLMGTYHLYQSLTKKTKALVNGQCVVQSYDSYDWRAAITDKMQQVYEEFSQKYNIPVFLGEFGQTYWYELKGVAGSGFSTNKNEPIDPERQDLYRFISDESVKRNMAIAVWDDNGDYTVYKRSAGTFNSLLDDVFGDGTVSKVCLNPSNDASIRGGSNGNGNYGSDLKLEVKNDPNADYDREIFLKFPVGELNKSLITNAKLRLYGKNVTSSSDVTLSVFGAYSNWGEGTITWNNQPYVNPAVFGSFTVNGTERYYEFDVTNYVKSQGTSASVAIRKPVTDANRVEFQSKESASLRPQLIITH</sequence>
<evidence type="ECO:0000313" key="15">
    <source>
        <dbReference type="Proteomes" id="UP001304650"/>
    </source>
</evidence>
<evidence type="ECO:0000256" key="5">
    <source>
        <dbReference type="ARBA" id="ARBA00022801"/>
    </source>
</evidence>
<keyword evidence="9" id="KW-0624">Polysaccharide degradation</keyword>